<feature type="compositionally biased region" description="Basic residues" evidence="1">
    <location>
        <begin position="69"/>
        <end position="78"/>
    </location>
</feature>
<dbReference type="EMBL" id="JADNRY010000030">
    <property type="protein sequence ID" value="KAF9071741.1"/>
    <property type="molecule type" value="Genomic_DNA"/>
</dbReference>
<gene>
    <name evidence="2" type="ORF">BDP27DRAFT_500429</name>
</gene>
<name>A0A9P5PYH9_9AGAR</name>
<dbReference type="Proteomes" id="UP000772434">
    <property type="component" value="Unassembled WGS sequence"/>
</dbReference>
<accession>A0A9P5PYH9</accession>
<evidence type="ECO:0000313" key="2">
    <source>
        <dbReference type="EMBL" id="KAF9071741.1"/>
    </source>
</evidence>
<proteinExistence type="predicted"/>
<feature type="region of interest" description="Disordered" evidence="1">
    <location>
        <begin position="38"/>
        <end position="96"/>
    </location>
</feature>
<organism evidence="2 3">
    <name type="scientific">Rhodocollybia butyracea</name>
    <dbReference type="NCBI Taxonomy" id="206335"/>
    <lineage>
        <taxon>Eukaryota</taxon>
        <taxon>Fungi</taxon>
        <taxon>Dikarya</taxon>
        <taxon>Basidiomycota</taxon>
        <taxon>Agaricomycotina</taxon>
        <taxon>Agaricomycetes</taxon>
        <taxon>Agaricomycetidae</taxon>
        <taxon>Agaricales</taxon>
        <taxon>Marasmiineae</taxon>
        <taxon>Omphalotaceae</taxon>
        <taxon>Rhodocollybia</taxon>
    </lineage>
</organism>
<comment type="caution">
    <text evidence="2">The sequence shown here is derived from an EMBL/GenBank/DDBJ whole genome shotgun (WGS) entry which is preliminary data.</text>
</comment>
<evidence type="ECO:0000313" key="3">
    <source>
        <dbReference type="Proteomes" id="UP000772434"/>
    </source>
</evidence>
<keyword evidence="3" id="KW-1185">Reference proteome</keyword>
<sequence>MKVSAGQTTHRYTPPPNRQSWLADMLYTAKTRLKTRSATCLSAQHTADHEPRQYISKKKEHSGPSPPRRNMRMKSCRRKGVEQENEGQETTQVGELENEQGLFNVSFFSSNAVHYYTHLHSSHHTSCIRVPPRQAHVHAK</sequence>
<protein>
    <submittedName>
        <fullName evidence="2">Uncharacterized protein</fullName>
    </submittedName>
</protein>
<evidence type="ECO:0000256" key="1">
    <source>
        <dbReference type="SAM" id="MobiDB-lite"/>
    </source>
</evidence>
<dbReference type="AlphaFoldDB" id="A0A9P5PYH9"/>
<reference evidence="2" key="1">
    <citation type="submission" date="2020-11" db="EMBL/GenBank/DDBJ databases">
        <authorList>
            <consortium name="DOE Joint Genome Institute"/>
            <person name="Ahrendt S."/>
            <person name="Riley R."/>
            <person name="Andreopoulos W."/>
            <person name="Labutti K."/>
            <person name="Pangilinan J."/>
            <person name="Ruiz-Duenas F.J."/>
            <person name="Barrasa J.M."/>
            <person name="Sanchez-Garcia M."/>
            <person name="Camarero S."/>
            <person name="Miyauchi S."/>
            <person name="Serrano A."/>
            <person name="Linde D."/>
            <person name="Babiker R."/>
            <person name="Drula E."/>
            <person name="Ayuso-Fernandez I."/>
            <person name="Pacheco R."/>
            <person name="Padilla G."/>
            <person name="Ferreira P."/>
            <person name="Barriuso J."/>
            <person name="Kellner H."/>
            <person name="Castanera R."/>
            <person name="Alfaro M."/>
            <person name="Ramirez L."/>
            <person name="Pisabarro A.G."/>
            <person name="Kuo A."/>
            <person name="Tritt A."/>
            <person name="Lipzen A."/>
            <person name="He G."/>
            <person name="Yan M."/>
            <person name="Ng V."/>
            <person name="Cullen D."/>
            <person name="Martin F."/>
            <person name="Rosso M.-N."/>
            <person name="Henrissat B."/>
            <person name="Hibbett D."/>
            <person name="Martinez A.T."/>
            <person name="Grigoriev I.V."/>
        </authorList>
    </citation>
    <scope>NUCLEOTIDE SEQUENCE</scope>
    <source>
        <strain evidence="2">AH 40177</strain>
    </source>
</reference>